<dbReference type="InterPro" id="IPR011529">
    <property type="entry name" value="Glu_5kinase"/>
</dbReference>
<evidence type="ECO:0000313" key="10">
    <source>
        <dbReference type="EMBL" id="SMX35240.1"/>
    </source>
</evidence>
<evidence type="ECO:0000256" key="5">
    <source>
        <dbReference type="ARBA" id="ARBA00022741"/>
    </source>
</evidence>
<organism evidence="10 11">
    <name type="scientific">Actibacterium lipolyticum</name>
    <dbReference type="NCBI Taxonomy" id="1524263"/>
    <lineage>
        <taxon>Bacteria</taxon>
        <taxon>Pseudomonadati</taxon>
        <taxon>Pseudomonadota</taxon>
        <taxon>Alphaproteobacteria</taxon>
        <taxon>Rhodobacterales</taxon>
        <taxon>Roseobacteraceae</taxon>
        <taxon>Actibacterium</taxon>
    </lineage>
</organism>
<keyword evidence="6 8" id="KW-0418">Kinase</keyword>
<dbReference type="CDD" id="cd21157">
    <property type="entry name" value="PUA_G5K"/>
    <property type="match status" value="1"/>
</dbReference>
<protein>
    <recommendedName>
        <fullName evidence="8">Glutamate 5-kinase</fullName>
        <ecNumber evidence="8">2.7.2.11</ecNumber>
    </recommendedName>
    <alternativeName>
        <fullName evidence="8">Gamma-glutamyl kinase</fullName>
        <shortName evidence="8">GK</shortName>
    </alternativeName>
</protein>
<dbReference type="UniPathway" id="UPA00098">
    <property type="reaction ID" value="UER00359"/>
</dbReference>
<keyword evidence="1 8" id="KW-0963">Cytoplasm</keyword>
<keyword evidence="5 8" id="KW-0547">Nucleotide-binding</keyword>
<dbReference type="InterPro" id="IPR036974">
    <property type="entry name" value="PUA_sf"/>
</dbReference>
<dbReference type="EC" id="2.7.2.11" evidence="8"/>
<keyword evidence="3 8" id="KW-0641">Proline biosynthesis</keyword>
<evidence type="ECO:0000256" key="4">
    <source>
        <dbReference type="ARBA" id="ARBA00022679"/>
    </source>
</evidence>
<dbReference type="SUPFAM" id="SSF53633">
    <property type="entry name" value="Carbamate kinase-like"/>
    <property type="match status" value="1"/>
</dbReference>
<dbReference type="FunFam" id="2.30.130.10:FF:000007">
    <property type="entry name" value="Glutamate 5-kinase"/>
    <property type="match status" value="1"/>
</dbReference>
<evidence type="ECO:0000259" key="9">
    <source>
        <dbReference type="SMART" id="SM00359"/>
    </source>
</evidence>
<dbReference type="InterPro" id="IPR015947">
    <property type="entry name" value="PUA-like_sf"/>
</dbReference>
<comment type="function">
    <text evidence="8">Catalyzes the transfer of a phosphate group to glutamate to form L-glutamate 5-phosphate.</text>
</comment>
<keyword evidence="2 8" id="KW-0028">Amino-acid biosynthesis</keyword>
<feature type="binding site" evidence="8">
    <location>
        <position position="153"/>
    </location>
    <ligand>
        <name>substrate</name>
    </ligand>
</feature>
<comment type="subcellular location">
    <subcellularLocation>
        <location evidence="8">Cytoplasm</location>
    </subcellularLocation>
</comment>
<keyword evidence="7 8" id="KW-0067">ATP-binding</keyword>
<dbReference type="GO" id="GO:0004349">
    <property type="term" value="F:glutamate 5-kinase activity"/>
    <property type="evidence" value="ECO:0007669"/>
    <property type="project" value="UniProtKB-UniRule"/>
</dbReference>
<dbReference type="AlphaFoldDB" id="A0A238JX63"/>
<dbReference type="HAMAP" id="MF_00456">
    <property type="entry name" value="ProB"/>
    <property type="match status" value="1"/>
</dbReference>
<dbReference type="PANTHER" id="PTHR43654:SF1">
    <property type="entry name" value="ISOPENTENYL PHOSPHATE KINASE"/>
    <property type="match status" value="1"/>
</dbReference>
<dbReference type="Pfam" id="PF01472">
    <property type="entry name" value="PUA"/>
    <property type="match status" value="1"/>
</dbReference>
<feature type="binding site" evidence="8">
    <location>
        <position position="13"/>
    </location>
    <ligand>
        <name>ATP</name>
        <dbReference type="ChEBI" id="CHEBI:30616"/>
    </ligand>
</feature>
<dbReference type="Pfam" id="PF00696">
    <property type="entry name" value="AA_kinase"/>
    <property type="match status" value="1"/>
</dbReference>
<dbReference type="OrthoDB" id="9804434at2"/>
<dbReference type="GO" id="GO:0003723">
    <property type="term" value="F:RNA binding"/>
    <property type="evidence" value="ECO:0007669"/>
    <property type="project" value="InterPro"/>
</dbReference>
<dbReference type="InterPro" id="IPR041739">
    <property type="entry name" value="G5K_ProB"/>
</dbReference>
<gene>
    <name evidence="8 10" type="primary">proB</name>
    <name evidence="10" type="ORF">COL8621_01719</name>
</gene>
<dbReference type="RefSeq" id="WP_093966800.1">
    <property type="nucleotide sequence ID" value="NZ_FXYE01000001.1"/>
</dbReference>
<dbReference type="PIRSF" id="PIRSF000729">
    <property type="entry name" value="GK"/>
    <property type="match status" value="1"/>
</dbReference>
<dbReference type="GO" id="GO:0055129">
    <property type="term" value="P:L-proline biosynthetic process"/>
    <property type="evidence" value="ECO:0007669"/>
    <property type="project" value="UniProtKB-UniRule"/>
</dbReference>
<evidence type="ECO:0000256" key="7">
    <source>
        <dbReference type="ARBA" id="ARBA00022840"/>
    </source>
</evidence>
<dbReference type="InterPro" id="IPR036393">
    <property type="entry name" value="AceGlu_kinase-like_sf"/>
</dbReference>
<dbReference type="PANTHER" id="PTHR43654">
    <property type="entry name" value="GLUTAMATE 5-KINASE"/>
    <property type="match status" value="1"/>
</dbReference>
<dbReference type="GO" id="GO:0005524">
    <property type="term" value="F:ATP binding"/>
    <property type="evidence" value="ECO:0007669"/>
    <property type="project" value="UniProtKB-KW"/>
</dbReference>
<keyword evidence="4 8" id="KW-0808">Transferase</keyword>
<dbReference type="PROSITE" id="PS00902">
    <property type="entry name" value="GLUTAMATE_5_KINASE"/>
    <property type="match status" value="1"/>
</dbReference>
<evidence type="ECO:0000256" key="2">
    <source>
        <dbReference type="ARBA" id="ARBA00022605"/>
    </source>
</evidence>
<feature type="binding site" evidence="8">
    <location>
        <begin position="173"/>
        <end position="174"/>
    </location>
    <ligand>
        <name>ATP</name>
        <dbReference type="ChEBI" id="CHEBI:30616"/>
    </ligand>
</feature>
<accession>A0A238JX63</accession>
<dbReference type="PRINTS" id="PR00474">
    <property type="entry name" value="GLU5KINASE"/>
</dbReference>
<comment type="caution">
    <text evidence="8">Lacks conserved residue(s) required for the propagation of feature annotation.</text>
</comment>
<dbReference type="Gene3D" id="2.30.130.10">
    <property type="entry name" value="PUA domain"/>
    <property type="match status" value="1"/>
</dbReference>
<evidence type="ECO:0000256" key="3">
    <source>
        <dbReference type="ARBA" id="ARBA00022650"/>
    </source>
</evidence>
<dbReference type="InterPro" id="IPR001057">
    <property type="entry name" value="Glu/AcGlu_kinase"/>
</dbReference>
<comment type="catalytic activity">
    <reaction evidence="8">
        <text>L-glutamate + ATP = L-glutamyl 5-phosphate + ADP</text>
        <dbReference type="Rhea" id="RHEA:14877"/>
        <dbReference type="ChEBI" id="CHEBI:29985"/>
        <dbReference type="ChEBI" id="CHEBI:30616"/>
        <dbReference type="ChEBI" id="CHEBI:58274"/>
        <dbReference type="ChEBI" id="CHEBI:456216"/>
        <dbReference type="EC" id="2.7.2.11"/>
    </reaction>
</comment>
<comment type="pathway">
    <text evidence="8">Amino-acid biosynthesis; L-proline biosynthesis; L-glutamate 5-semialdehyde from L-glutamate: step 1/2.</text>
</comment>
<evidence type="ECO:0000256" key="6">
    <source>
        <dbReference type="ARBA" id="ARBA00022777"/>
    </source>
</evidence>
<feature type="binding site" evidence="8">
    <location>
        <position position="54"/>
    </location>
    <ligand>
        <name>substrate</name>
    </ligand>
</feature>
<dbReference type="InterPro" id="IPR019797">
    <property type="entry name" value="Glutamate_5-kinase_CS"/>
</dbReference>
<evidence type="ECO:0000256" key="8">
    <source>
        <dbReference type="HAMAP-Rule" id="MF_00456"/>
    </source>
</evidence>
<reference evidence="11" key="1">
    <citation type="submission" date="2017-05" db="EMBL/GenBank/DDBJ databases">
        <authorList>
            <person name="Rodrigo-Torres L."/>
            <person name="Arahal R. D."/>
            <person name="Lucena T."/>
        </authorList>
    </citation>
    <scope>NUCLEOTIDE SEQUENCE [LARGE SCALE GENOMIC DNA]</scope>
    <source>
        <strain evidence="11">CECT 8621</strain>
    </source>
</reference>
<keyword evidence="11" id="KW-1185">Reference proteome</keyword>
<feature type="binding site" evidence="8">
    <location>
        <position position="141"/>
    </location>
    <ligand>
        <name>substrate</name>
    </ligand>
</feature>
<dbReference type="GO" id="GO:0005829">
    <property type="term" value="C:cytosol"/>
    <property type="evidence" value="ECO:0007669"/>
    <property type="project" value="TreeGrafter"/>
</dbReference>
<dbReference type="SUPFAM" id="SSF88697">
    <property type="entry name" value="PUA domain-like"/>
    <property type="match status" value="1"/>
</dbReference>
<dbReference type="Gene3D" id="3.40.1160.10">
    <property type="entry name" value="Acetylglutamate kinase-like"/>
    <property type="match status" value="1"/>
</dbReference>
<dbReference type="EMBL" id="FXYE01000001">
    <property type="protein sequence ID" value="SMX35240.1"/>
    <property type="molecule type" value="Genomic_DNA"/>
</dbReference>
<sequence length="368" mass="38285">MATLSDAKRLVIKIGSALLVDRSTGALRADWLHALAEDVAEAKRRGTDVILVSSGSIALGRSALGLPTGTLALEQSQAAAAVGQIRLARAYEEALAPHGITTAQVLVTLEDSANRRRYLNSRNTLEQLVSLGVVPIVNENDTIATDEIRFGDNDRLAAQVAVTVGADQLVLLSDVDGFYTASPAVDPNATRFDVIEEITPEIEAMAGDAGSGLSKGGMKTKLLAAKTATGAGCAMAITEGSVLRPLKALEDGANATWFLPMEDPQAARKRWIAAMKPKGEIVIDAGAAGALNKGNSLLPAGVTRVTGSFGRGEPVSIVGPNGANLGKGLTRYTAAEAQAIKGCQSRDIEALLGYPGRAALIHRDDMVL</sequence>
<dbReference type="SMART" id="SM00359">
    <property type="entry name" value="PUA"/>
    <property type="match status" value="1"/>
</dbReference>
<evidence type="ECO:0000313" key="11">
    <source>
        <dbReference type="Proteomes" id="UP000202922"/>
    </source>
</evidence>
<comment type="similarity">
    <text evidence="8">Belongs to the glutamate 5-kinase family.</text>
</comment>
<dbReference type="FunFam" id="3.40.1160.10:FF:000018">
    <property type="entry name" value="Glutamate 5-kinase"/>
    <property type="match status" value="1"/>
</dbReference>
<dbReference type="NCBIfam" id="TIGR01027">
    <property type="entry name" value="proB"/>
    <property type="match status" value="1"/>
</dbReference>
<dbReference type="PROSITE" id="PS50890">
    <property type="entry name" value="PUA"/>
    <property type="match status" value="1"/>
</dbReference>
<feature type="domain" description="PUA" evidence="9">
    <location>
        <begin position="279"/>
        <end position="361"/>
    </location>
</feature>
<dbReference type="Proteomes" id="UP000202922">
    <property type="component" value="Unassembled WGS sequence"/>
</dbReference>
<dbReference type="InterPro" id="IPR002478">
    <property type="entry name" value="PUA"/>
</dbReference>
<evidence type="ECO:0000256" key="1">
    <source>
        <dbReference type="ARBA" id="ARBA00022490"/>
    </source>
</evidence>
<name>A0A238JX63_9RHOB</name>
<proteinExistence type="inferred from homology"/>
<dbReference type="CDD" id="cd04242">
    <property type="entry name" value="AAK_G5K_ProB"/>
    <property type="match status" value="1"/>
</dbReference>
<dbReference type="InterPro" id="IPR005715">
    <property type="entry name" value="Glu_5kinase/COase_Synthase"/>
</dbReference>
<dbReference type="InterPro" id="IPR001048">
    <property type="entry name" value="Asp/Glu/Uridylate_kinase"/>
</dbReference>